<evidence type="ECO:0000256" key="1">
    <source>
        <dbReference type="SAM" id="Phobius"/>
    </source>
</evidence>
<name>A0A7X0RF22_9ACTN</name>
<reference evidence="2 3" key="1">
    <citation type="submission" date="2020-08" db="EMBL/GenBank/DDBJ databases">
        <authorList>
            <person name="Seo M.-J."/>
        </authorList>
    </citation>
    <scope>NUCLEOTIDE SEQUENCE [LARGE SCALE GENOMIC DNA]</scope>
    <source>
        <strain evidence="2 3">KIGAM211</strain>
    </source>
</reference>
<accession>A0A7X0RF22</accession>
<organism evidence="2 3">
    <name type="scientific">Nocardioides luti</name>
    <dbReference type="NCBI Taxonomy" id="2761101"/>
    <lineage>
        <taxon>Bacteria</taxon>
        <taxon>Bacillati</taxon>
        <taxon>Actinomycetota</taxon>
        <taxon>Actinomycetes</taxon>
        <taxon>Propionibacteriales</taxon>
        <taxon>Nocardioidaceae</taxon>
        <taxon>Nocardioides</taxon>
    </lineage>
</organism>
<gene>
    <name evidence="2" type="ORF">H5V45_02265</name>
</gene>
<sequence length="323" mass="34413">MIETTDVGPALDARLDGLAPLPPEHYLAAGRRARRTRRRRRAGGALGLVAAGVLVASQLLPLGSGPERAREHRPDVVASGGVVAPRSLSDLRVEAGTGRIDTFSTDEIPSWAQEYGNHGPAAIAPDGRLWIAPEAAVVRSIADPVGAGGAAAGVAHSYAIEVKWQAPARDGAGSPSTSPLEGTDGTFWWAGFQDAGSTATYGSLDDPDRWTSDFALWAENETASVLDQPRFADRLVHFADDTSKVLVAQPGVEIVRQRTDVDTGNREQYARQSVAEVRIDGHTYFVLADGRRSGHAFYEPFEGGVVVRDFADFVRFVAAGTSE</sequence>
<dbReference type="Proteomes" id="UP000523955">
    <property type="component" value="Unassembled WGS sequence"/>
</dbReference>
<evidence type="ECO:0000313" key="3">
    <source>
        <dbReference type="Proteomes" id="UP000523955"/>
    </source>
</evidence>
<keyword evidence="1" id="KW-0472">Membrane</keyword>
<dbReference type="AlphaFoldDB" id="A0A7X0RF22"/>
<feature type="transmembrane region" description="Helical" evidence="1">
    <location>
        <begin position="42"/>
        <end position="60"/>
    </location>
</feature>
<keyword evidence="3" id="KW-1185">Reference proteome</keyword>
<proteinExistence type="predicted"/>
<dbReference type="RefSeq" id="WP_185251440.1">
    <property type="nucleotide sequence ID" value="NZ_JACKXE010000001.1"/>
</dbReference>
<keyword evidence="1" id="KW-1133">Transmembrane helix</keyword>
<keyword evidence="1" id="KW-0812">Transmembrane</keyword>
<dbReference type="EMBL" id="JACKXE010000001">
    <property type="protein sequence ID" value="MBB6626135.1"/>
    <property type="molecule type" value="Genomic_DNA"/>
</dbReference>
<comment type="caution">
    <text evidence="2">The sequence shown here is derived from an EMBL/GenBank/DDBJ whole genome shotgun (WGS) entry which is preliminary data.</text>
</comment>
<evidence type="ECO:0000313" key="2">
    <source>
        <dbReference type="EMBL" id="MBB6626135.1"/>
    </source>
</evidence>
<protein>
    <submittedName>
        <fullName evidence="2">Uncharacterized protein</fullName>
    </submittedName>
</protein>